<accession>A0A1V8TJT2</accession>
<evidence type="ECO:0000256" key="19">
    <source>
        <dbReference type="PROSITE-ProRule" id="PRU00146"/>
    </source>
</evidence>
<evidence type="ECO:0000256" key="18">
    <source>
        <dbReference type="ARBA" id="ARBA00047915"/>
    </source>
</evidence>
<dbReference type="Proteomes" id="UP000192596">
    <property type="component" value="Unassembled WGS sequence"/>
</dbReference>
<evidence type="ECO:0000256" key="16">
    <source>
        <dbReference type="ARBA" id="ARBA00023242"/>
    </source>
</evidence>
<organism evidence="23 24">
    <name type="scientific">Cryoendolithus antarcticus</name>
    <dbReference type="NCBI Taxonomy" id="1507870"/>
    <lineage>
        <taxon>Eukaryota</taxon>
        <taxon>Fungi</taxon>
        <taxon>Dikarya</taxon>
        <taxon>Ascomycota</taxon>
        <taxon>Pezizomycotina</taxon>
        <taxon>Dothideomycetes</taxon>
        <taxon>Dothideomycetidae</taxon>
        <taxon>Cladosporiales</taxon>
        <taxon>Cladosporiaceae</taxon>
        <taxon>Cryoendolithus</taxon>
    </lineage>
</organism>
<dbReference type="InterPro" id="IPR011011">
    <property type="entry name" value="Znf_FYVE_PHD"/>
</dbReference>
<feature type="compositionally biased region" description="Polar residues" evidence="20">
    <location>
        <begin position="151"/>
        <end position="163"/>
    </location>
</feature>
<comment type="catalytic activity">
    <reaction evidence="18">
        <text>N(6),N(6)-dimethyl-L-lysyl(36)-[histone H3] + 2 2-oxoglutarate + 2 O2 = L-lysyl(36)-[histone H3] + 2 formaldehyde + 2 succinate + 2 CO2</text>
        <dbReference type="Rhea" id="RHEA:42032"/>
        <dbReference type="Rhea" id="RHEA-COMP:9785"/>
        <dbReference type="Rhea" id="RHEA-COMP:9787"/>
        <dbReference type="ChEBI" id="CHEBI:15379"/>
        <dbReference type="ChEBI" id="CHEBI:16526"/>
        <dbReference type="ChEBI" id="CHEBI:16810"/>
        <dbReference type="ChEBI" id="CHEBI:16842"/>
        <dbReference type="ChEBI" id="CHEBI:29969"/>
        <dbReference type="ChEBI" id="CHEBI:30031"/>
        <dbReference type="ChEBI" id="CHEBI:61976"/>
        <dbReference type="EC" id="1.14.11.27"/>
    </reaction>
</comment>
<sequence length="1581" mass="176195">MFTQPYNRYFKRPDGYSKPRRSPTPPRAYVEPLSPGSFKPQALEPSFNYPALNHDLGFTVRPQPPAQSQYERSYHSNSSEHAQVPKRRHNRVVSSIDTLAEAALAVSPDFAVPAARPSHINGHSHAHPARQVQESEPPHKRSRSELLPSPQVGQYASRPATSYESQYGAASYQSRVEEAALLLNFKTGGWPVAAQSSVPTQSAPAPSRPHANSFPQGVHTQRPAESTHTSASLLPPFFAHPSQSWTSYHHSLPSPQRTSNGPSPRARNGHPPEPSRMQPRPAEIVWKVPQTQTQTPSEDIASRSASSEVPITGSSQKRRGWPKGKPRANAAKPKVEKVSKRAMKAASKAVGTNGRSVFAEAADEMQHFRHRRSSLSASMTPSASDVREDTPTSSRAHSVPPEVSMLIRELAFKKPARKPAKQKPETVCARCNSSRETAGLAAELDNWISCNGCKNWYHVDCAGFKKAHEVRDVDKFFCADCEADHGKTTYVRKSTRAHTSVDYAALEKGSLKTSEDSNEHHYIQPIKDGTFKFDPETFPRMRPELITRDFLERSDAFTEPICIPAKWNPRPWELRDRAKHDEGTAFTDHSGVNMLDADDFEYDTVPDDGQDKLDMIMPEDLTIRQVCNLVGPDTPLDVIDVKTQNSGGSKWNLQKWTDYYEEVSEDKAIRNVISLEVSHTKLGRLLRRPKVVRDIDLQDEVWPQEEKDKGKFPKVQYYCLMSIADSYTDFHIDFGGSSVYYHILRGKKTFLFIPPKAKHLKAYEEWNENPQQNYTFLPHITAECYRVDLNAGDTMLIPSGWIHAVWTPETSLVIGGNFLTRMSFKNQFKVHDIEKNNETPQKFRYPHFQRIMWYTVIRYLEDDPIPQTVSQDFYEGKQFQRERHLWEDFDGDLAMSDLREGAQNARYYSQAEIDGLPELLNFIFRTVMLTMGRIEGVSQDKMKRVNASIPKGYGEPLEIARSFALWVAWKRGNEDPPAWAHPDAVLPNSKEEGAPKKMSARALKEMERKEAIAAWKIAGPDRESRRMQNKRAKSPGPAALPDPTHLSVTSTKGADATPAKSSFISSSPSQQRAPSPSPHHPPSQMAAQTYAPASSMMLGALSGQFVSTPKTSVLGPKRVACDTCRKRRIRCKHKDLVVQAPMPTTYEQSFLSNGDGHYQFVGQGQVALEVGDTITVSPHRAVQQAQMLQSGGFSHQGTNGDYQFKTPNGVKSNGIPNSYADRVANPGSDANTYLSAGLPIALNNASIKRRCIHDDTGNVDPVKAAENPVPRGSGSKKRESESSSPRESVKRLKFDHEISAPPPPPLGMQGILKPVLQPAEPKQEVTLPKAPADVYHNVPGQFWQPDTVHSDHEQSVHSHHSPHEIDGMSRSSGTPIDPSLFSMYPEDDTVPQSFPAPYTAADYTNVDRAGLYALPSLEQIATEVLDMDGHGGDDAGLSAIQAYNLQQCDDQAQDSQAPSPDMNNDETKPDGSVDSGVSMSAHVEHEFAAIPTTESDRPATTQTVLDEDRRFSFSTIPFYQPPLQLESPELSRATPRRESRASLSSMFHVSPKQWLSRGASQPLEEDDEELRRALRDDDARS</sequence>
<dbReference type="PROSITE" id="PS01359">
    <property type="entry name" value="ZF_PHD_1"/>
    <property type="match status" value="1"/>
</dbReference>
<evidence type="ECO:0000256" key="5">
    <source>
        <dbReference type="ARBA" id="ARBA00013246"/>
    </source>
</evidence>
<feature type="compositionally biased region" description="Polar residues" evidence="20">
    <location>
        <begin position="66"/>
        <end position="81"/>
    </location>
</feature>
<keyword evidence="15" id="KW-0804">Transcription</keyword>
<evidence type="ECO:0000256" key="14">
    <source>
        <dbReference type="ARBA" id="ARBA00023015"/>
    </source>
</evidence>
<dbReference type="PROSITE" id="PS51184">
    <property type="entry name" value="JMJC"/>
    <property type="match status" value="1"/>
</dbReference>
<evidence type="ECO:0000256" key="7">
    <source>
        <dbReference type="ARBA" id="ARBA00022723"/>
    </source>
</evidence>
<feature type="region of interest" description="Disordered" evidence="20">
    <location>
        <begin position="1"/>
        <end position="46"/>
    </location>
</feature>
<dbReference type="InterPro" id="IPR050690">
    <property type="entry name" value="JHDM1_Histone_Demethylase"/>
</dbReference>
<dbReference type="InParanoid" id="A0A1V8TJT2"/>
<comment type="similarity">
    <text evidence="4">Belongs to the JHDM1 histone demethylase family.</text>
</comment>
<gene>
    <name evidence="23" type="ORF">B0A48_03356</name>
</gene>
<dbReference type="PANTHER" id="PTHR23123">
    <property type="entry name" value="PHD/F-BOX CONTAINING PROTEIN"/>
    <property type="match status" value="1"/>
</dbReference>
<dbReference type="Pfam" id="PF17811">
    <property type="entry name" value="JHD"/>
    <property type="match status" value="1"/>
</dbReference>
<evidence type="ECO:0000256" key="4">
    <source>
        <dbReference type="ARBA" id="ARBA00008037"/>
    </source>
</evidence>
<feature type="compositionally biased region" description="Basic and acidic residues" evidence="20">
    <location>
        <begin position="1349"/>
        <end position="1367"/>
    </location>
</feature>
<feature type="compositionally biased region" description="Polar residues" evidence="20">
    <location>
        <begin position="289"/>
        <end position="315"/>
    </location>
</feature>
<comment type="function">
    <text evidence="2">Histone demethylase that specifically demethylates 'Lys-36' of histone H3, thereby playing a central role in histone code.</text>
</comment>
<feature type="compositionally biased region" description="Low complexity" evidence="20">
    <location>
        <begin position="1061"/>
        <end position="1074"/>
    </location>
</feature>
<feature type="domain" description="PHD-type" evidence="21">
    <location>
        <begin position="425"/>
        <end position="484"/>
    </location>
</feature>
<evidence type="ECO:0000256" key="10">
    <source>
        <dbReference type="ARBA" id="ARBA00022853"/>
    </source>
</evidence>
<dbReference type="SUPFAM" id="SSF51197">
    <property type="entry name" value="Clavaminate synthase-like"/>
    <property type="match status" value="1"/>
</dbReference>
<evidence type="ECO:0000313" key="24">
    <source>
        <dbReference type="Proteomes" id="UP000192596"/>
    </source>
</evidence>
<keyword evidence="8 19" id="KW-0863">Zinc-finger</keyword>
<keyword evidence="13" id="KW-0408">Iron</keyword>
<feature type="region of interest" description="Disordered" evidence="20">
    <location>
        <begin position="979"/>
        <end position="1086"/>
    </location>
</feature>
<comment type="caution">
    <text evidence="23">The sequence shown here is derived from an EMBL/GenBank/DDBJ whole genome shotgun (WGS) entry which is preliminary data.</text>
</comment>
<dbReference type="CDD" id="cd00067">
    <property type="entry name" value="GAL4"/>
    <property type="match status" value="1"/>
</dbReference>
<keyword evidence="24" id="KW-1185">Reference proteome</keyword>
<evidence type="ECO:0000256" key="12">
    <source>
        <dbReference type="ARBA" id="ARBA00023002"/>
    </source>
</evidence>
<dbReference type="InterPro" id="IPR003347">
    <property type="entry name" value="JmjC_dom"/>
</dbReference>
<dbReference type="InterPro" id="IPR001965">
    <property type="entry name" value="Znf_PHD"/>
</dbReference>
<evidence type="ECO:0000256" key="13">
    <source>
        <dbReference type="ARBA" id="ARBA00023004"/>
    </source>
</evidence>
<keyword evidence="10" id="KW-0156">Chromatin regulator</keyword>
<feature type="compositionally biased region" description="Polar residues" evidence="20">
    <location>
        <begin position="241"/>
        <end position="262"/>
    </location>
</feature>
<dbReference type="InterPro" id="IPR041070">
    <property type="entry name" value="JHD"/>
</dbReference>
<dbReference type="STRING" id="1507870.A0A1V8TJT2"/>
<keyword evidence="14" id="KW-0805">Transcription regulation</keyword>
<dbReference type="Pfam" id="PF00628">
    <property type="entry name" value="PHD"/>
    <property type="match status" value="1"/>
</dbReference>
<feature type="compositionally biased region" description="Low complexity" evidence="20">
    <location>
        <begin position="374"/>
        <end position="384"/>
    </location>
</feature>
<proteinExistence type="inferred from homology"/>
<feature type="region of interest" description="Disordered" evidence="20">
    <location>
        <begin position="1450"/>
        <end position="1477"/>
    </location>
</feature>
<feature type="compositionally biased region" description="Basic residues" evidence="20">
    <location>
        <begin position="316"/>
        <end position="326"/>
    </location>
</feature>
<keyword evidence="12" id="KW-0560">Oxidoreductase</keyword>
<feature type="compositionally biased region" description="Polar residues" evidence="20">
    <location>
        <begin position="194"/>
        <end position="204"/>
    </location>
</feature>
<dbReference type="PROSITE" id="PS50016">
    <property type="entry name" value="ZF_PHD_2"/>
    <property type="match status" value="1"/>
</dbReference>
<keyword evidence="7" id="KW-0479">Metal-binding</keyword>
<dbReference type="EC" id="1.14.11.27" evidence="5"/>
<feature type="region of interest" description="Disordered" evidence="20">
    <location>
        <begin position="115"/>
        <end position="163"/>
    </location>
</feature>
<evidence type="ECO:0000256" key="9">
    <source>
        <dbReference type="ARBA" id="ARBA00022833"/>
    </source>
</evidence>
<evidence type="ECO:0000256" key="3">
    <source>
        <dbReference type="ARBA" id="ARBA00004123"/>
    </source>
</evidence>
<feature type="domain" description="JmjC" evidence="22">
    <location>
        <begin position="677"/>
        <end position="835"/>
    </location>
</feature>
<evidence type="ECO:0000256" key="15">
    <source>
        <dbReference type="ARBA" id="ARBA00023163"/>
    </source>
</evidence>
<feature type="region of interest" description="Disordered" evidence="20">
    <location>
        <begin position="1349"/>
        <end position="1377"/>
    </location>
</feature>
<dbReference type="CDD" id="cd15517">
    <property type="entry name" value="PHD_TCF19_like"/>
    <property type="match status" value="1"/>
</dbReference>
<evidence type="ECO:0000259" key="21">
    <source>
        <dbReference type="PROSITE" id="PS50016"/>
    </source>
</evidence>
<comment type="subcellular location">
    <subcellularLocation>
        <location evidence="3">Nucleus</location>
    </subcellularLocation>
</comment>
<comment type="cofactor">
    <cofactor evidence="1">
        <name>Fe(2+)</name>
        <dbReference type="ChEBI" id="CHEBI:29033"/>
    </cofactor>
</comment>
<feature type="region of interest" description="Disordered" evidence="20">
    <location>
        <begin position="194"/>
        <end position="338"/>
    </location>
</feature>
<dbReference type="SMART" id="SM00249">
    <property type="entry name" value="PHD"/>
    <property type="match status" value="1"/>
</dbReference>
<evidence type="ECO:0000259" key="22">
    <source>
        <dbReference type="PROSITE" id="PS51184"/>
    </source>
</evidence>
<evidence type="ECO:0000256" key="11">
    <source>
        <dbReference type="ARBA" id="ARBA00022964"/>
    </source>
</evidence>
<evidence type="ECO:0000313" key="23">
    <source>
        <dbReference type="EMBL" id="OQO11629.1"/>
    </source>
</evidence>
<feature type="region of interest" description="Disordered" evidence="20">
    <location>
        <begin position="1256"/>
        <end position="1307"/>
    </location>
</feature>
<dbReference type="InterPro" id="IPR001138">
    <property type="entry name" value="Zn2Cys6_DnaBD"/>
</dbReference>
<dbReference type="OrthoDB" id="5876800at2759"/>
<evidence type="ECO:0000256" key="8">
    <source>
        <dbReference type="ARBA" id="ARBA00022771"/>
    </source>
</evidence>
<evidence type="ECO:0000256" key="1">
    <source>
        <dbReference type="ARBA" id="ARBA00001954"/>
    </source>
</evidence>
<keyword evidence="11" id="KW-0223">Dioxygenase</keyword>
<dbReference type="Pfam" id="PF02373">
    <property type="entry name" value="JmjC"/>
    <property type="match status" value="1"/>
</dbReference>
<dbReference type="GO" id="GO:0140680">
    <property type="term" value="F:histone H3K36me/H3K36me2 demethylase activity"/>
    <property type="evidence" value="ECO:0007669"/>
    <property type="project" value="UniProtKB-EC"/>
</dbReference>
<evidence type="ECO:0000256" key="20">
    <source>
        <dbReference type="SAM" id="MobiDB-lite"/>
    </source>
</evidence>
<evidence type="ECO:0000256" key="6">
    <source>
        <dbReference type="ARBA" id="ARBA00015153"/>
    </source>
</evidence>
<dbReference type="InterPro" id="IPR019786">
    <property type="entry name" value="Zinc_finger_PHD-type_CS"/>
</dbReference>
<feature type="region of interest" description="Disordered" evidence="20">
    <location>
        <begin position="369"/>
        <end position="398"/>
    </location>
</feature>
<feature type="compositionally biased region" description="Basic and acidic residues" evidence="20">
    <location>
        <begin position="1287"/>
        <end position="1298"/>
    </location>
</feature>
<feature type="region of interest" description="Disordered" evidence="20">
    <location>
        <begin position="61"/>
        <end position="89"/>
    </location>
</feature>
<feature type="compositionally biased region" description="Polar residues" evidence="20">
    <location>
        <begin position="213"/>
        <end position="232"/>
    </location>
</feature>
<dbReference type="SMART" id="SM00558">
    <property type="entry name" value="JmjC"/>
    <property type="match status" value="1"/>
</dbReference>
<dbReference type="GO" id="GO:0008270">
    <property type="term" value="F:zinc ion binding"/>
    <property type="evidence" value="ECO:0007669"/>
    <property type="project" value="UniProtKB-KW"/>
</dbReference>
<keyword evidence="9" id="KW-0862">Zinc</keyword>
<feature type="region of interest" description="Disordered" evidence="20">
    <location>
        <begin position="1520"/>
        <end position="1581"/>
    </location>
</feature>
<feature type="compositionally biased region" description="Basic and acidic residues" evidence="20">
    <location>
        <begin position="1002"/>
        <end position="1011"/>
    </location>
</feature>
<name>A0A1V8TJT2_9PEZI</name>
<dbReference type="GO" id="GO:0005634">
    <property type="term" value="C:nucleus"/>
    <property type="evidence" value="ECO:0007669"/>
    <property type="project" value="UniProtKB-SubCell"/>
</dbReference>
<evidence type="ECO:0000256" key="17">
    <source>
        <dbReference type="ARBA" id="ARBA00031083"/>
    </source>
</evidence>
<keyword evidence="16" id="KW-0539">Nucleus</keyword>
<protein>
    <recommendedName>
        <fullName evidence="6">JmjC domain-containing histone demethylation protein 1</fullName>
        <ecNumber evidence="5">1.14.11.27</ecNumber>
    </recommendedName>
    <alternativeName>
        <fullName evidence="17">[Histone-H3]-lysine-36 demethylase 1</fullName>
    </alternativeName>
</protein>
<dbReference type="Gene3D" id="2.60.120.650">
    <property type="entry name" value="Cupin"/>
    <property type="match status" value="2"/>
</dbReference>
<feature type="compositionally biased region" description="Low complexity" evidence="20">
    <location>
        <begin position="1450"/>
        <end position="1461"/>
    </location>
</feature>
<dbReference type="SUPFAM" id="SSF57903">
    <property type="entry name" value="FYVE/PHD zinc finger"/>
    <property type="match status" value="1"/>
</dbReference>
<evidence type="ECO:0000256" key="2">
    <source>
        <dbReference type="ARBA" id="ARBA00003909"/>
    </source>
</evidence>
<dbReference type="InterPro" id="IPR019787">
    <property type="entry name" value="Znf_PHD-finger"/>
</dbReference>
<feature type="compositionally biased region" description="Basic and acidic residues" evidence="20">
    <location>
        <begin position="1569"/>
        <end position="1581"/>
    </location>
</feature>
<dbReference type="EMBL" id="NAJO01000006">
    <property type="protein sequence ID" value="OQO11629.1"/>
    <property type="molecule type" value="Genomic_DNA"/>
</dbReference>
<dbReference type="GO" id="GO:0000981">
    <property type="term" value="F:DNA-binding transcription factor activity, RNA polymerase II-specific"/>
    <property type="evidence" value="ECO:0007669"/>
    <property type="project" value="InterPro"/>
</dbReference>
<reference evidence="24" key="1">
    <citation type="submission" date="2017-03" db="EMBL/GenBank/DDBJ databases">
        <title>Genomes of endolithic fungi from Antarctica.</title>
        <authorList>
            <person name="Coleine C."/>
            <person name="Masonjones S."/>
            <person name="Stajich J.E."/>
        </authorList>
    </citation>
    <scope>NUCLEOTIDE SEQUENCE [LARGE SCALE GENOMIC DNA]</scope>
    <source>
        <strain evidence="24">CCFEE 5527</strain>
    </source>
</reference>